<dbReference type="SUPFAM" id="SSF51556">
    <property type="entry name" value="Metallo-dependent hydrolases"/>
    <property type="match status" value="1"/>
</dbReference>
<dbReference type="KEGG" id="dmm:dnm_085270"/>
<evidence type="ECO:0000259" key="2">
    <source>
        <dbReference type="Pfam" id="PF04909"/>
    </source>
</evidence>
<feature type="domain" description="Amidohydrolase-related" evidence="2">
    <location>
        <begin position="3"/>
        <end position="278"/>
    </location>
</feature>
<accession>A0A975BVU8</accession>
<evidence type="ECO:0000256" key="1">
    <source>
        <dbReference type="ARBA" id="ARBA00023239"/>
    </source>
</evidence>
<evidence type="ECO:0000313" key="4">
    <source>
        <dbReference type="Proteomes" id="UP000663722"/>
    </source>
</evidence>
<dbReference type="PANTHER" id="PTHR21240">
    <property type="entry name" value="2-AMINO-3-CARBOXYLMUCONATE-6-SEMIALDEHYDE DECARBOXYLASE"/>
    <property type="match status" value="1"/>
</dbReference>
<dbReference type="GO" id="GO:0005737">
    <property type="term" value="C:cytoplasm"/>
    <property type="evidence" value="ECO:0007669"/>
    <property type="project" value="TreeGrafter"/>
</dbReference>
<name>A0A975BVU8_9BACT</name>
<dbReference type="InterPro" id="IPR032465">
    <property type="entry name" value="ACMSD"/>
</dbReference>
<dbReference type="InterPro" id="IPR006680">
    <property type="entry name" value="Amidohydro-rel"/>
</dbReference>
<dbReference type="Proteomes" id="UP000663722">
    <property type="component" value="Chromosome"/>
</dbReference>
<dbReference type="Gene3D" id="3.20.20.140">
    <property type="entry name" value="Metal-dependent hydrolases"/>
    <property type="match status" value="1"/>
</dbReference>
<dbReference type="EMBL" id="CP061800">
    <property type="protein sequence ID" value="QTA92447.1"/>
    <property type="molecule type" value="Genomic_DNA"/>
</dbReference>
<sequence length="279" mass="31893">MIIDFHTHIFSKQIRENREKHFPSEPAFKLLYDSPKSKLVGADELIISMDDQEVDVSVIFGFPWKDSETFKKENDYIMEAVQRYPNRLIGFCCFDPFHKDAPSETVRCLDSGLSGVGELAFYQSGIDEASRNHLEPIMDICRERDLPVLIHTNEPVGHMYPGKTPNTLGQIYSLAKQFPDNNIVLAHWGGGIFFFNLLKKEVKETLKNIWFDTAASPFLYDPEIYKTALWFAGEDKILFGSDFPLLKPSRYFKEIENAGVSENGRKRICGINAGNLLKI</sequence>
<proteinExistence type="predicted"/>
<keyword evidence="1" id="KW-0456">Lyase</keyword>
<dbReference type="AlphaFoldDB" id="A0A975BVU8"/>
<evidence type="ECO:0000313" key="3">
    <source>
        <dbReference type="EMBL" id="QTA92447.1"/>
    </source>
</evidence>
<keyword evidence="4" id="KW-1185">Reference proteome</keyword>
<dbReference type="GO" id="GO:0019748">
    <property type="term" value="P:secondary metabolic process"/>
    <property type="evidence" value="ECO:0007669"/>
    <property type="project" value="TreeGrafter"/>
</dbReference>
<dbReference type="InterPro" id="IPR032466">
    <property type="entry name" value="Metal_Hydrolase"/>
</dbReference>
<organism evidence="3 4">
    <name type="scientific">Desulfonema magnum</name>
    <dbReference type="NCBI Taxonomy" id="45655"/>
    <lineage>
        <taxon>Bacteria</taxon>
        <taxon>Pseudomonadati</taxon>
        <taxon>Thermodesulfobacteriota</taxon>
        <taxon>Desulfobacteria</taxon>
        <taxon>Desulfobacterales</taxon>
        <taxon>Desulfococcaceae</taxon>
        <taxon>Desulfonema</taxon>
    </lineage>
</organism>
<reference evidence="3" key="1">
    <citation type="journal article" date="2021" name="Microb. Physiol.">
        <title>Proteogenomic Insights into the Physiology of Marine, Sulfate-Reducing, Filamentous Desulfonema limicola and Desulfonema magnum.</title>
        <authorList>
            <person name="Schnaars V."/>
            <person name="Wohlbrand L."/>
            <person name="Scheve S."/>
            <person name="Hinrichs C."/>
            <person name="Reinhardt R."/>
            <person name="Rabus R."/>
        </authorList>
    </citation>
    <scope>NUCLEOTIDE SEQUENCE</scope>
    <source>
        <strain evidence="3">4be13</strain>
    </source>
</reference>
<dbReference type="RefSeq" id="WP_207679806.1">
    <property type="nucleotide sequence ID" value="NZ_CP061800.1"/>
</dbReference>
<dbReference type="Pfam" id="PF04909">
    <property type="entry name" value="Amidohydro_2"/>
    <property type="match status" value="1"/>
</dbReference>
<protein>
    <submittedName>
        <fullName evidence="3">Amidohydrolase</fullName>
    </submittedName>
</protein>
<dbReference type="GO" id="GO:0016787">
    <property type="term" value="F:hydrolase activity"/>
    <property type="evidence" value="ECO:0007669"/>
    <property type="project" value="InterPro"/>
</dbReference>
<gene>
    <name evidence="3" type="ORF">dnm_085270</name>
</gene>
<dbReference type="PANTHER" id="PTHR21240:SF28">
    <property type="entry name" value="ISO-OROTATE DECARBOXYLASE (EUROFUNG)"/>
    <property type="match status" value="1"/>
</dbReference>
<dbReference type="GO" id="GO:0016831">
    <property type="term" value="F:carboxy-lyase activity"/>
    <property type="evidence" value="ECO:0007669"/>
    <property type="project" value="InterPro"/>
</dbReference>